<dbReference type="SUPFAM" id="SSF51182">
    <property type="entry name" value="RmlC-like cupins"/>
    <property type="match status" value="1"/>
</dbReference>
<proteinExistence type="inferred from homology"/>
<dbReference type="Pfam" id="PF02678">
    <property type="entry name" value="Pirin"/>
    <property type="match status" value="1"/>
</dbReference>
<sequence length="591" mass="62349">MSAAAACMPPLVPSSSSSPLHGTAGPAMAPAAEAIETRRQPSGMETARAVGAEGTVGCVNNSHGDGGGDMSKPRAVVRTLTCERKMPLGEGFALWRSIGRAELPELDPILSFDEFEFSPPAGFPDHPHRGFENVTYMLEGGISYHDFSGHKGTISTGDVQWLTAGRGVVHSEMPAGHGVQRGINIWINLAAEDKIVEPRYQDLARHDIPTGADEDGGVSVKVIAGECLGARSPLRPRTPALCLDVALRPGGRLRQHVPRGWSACAYVIGGEACFFGGGADCAVAAGARTLVVFGGDGDGVDVRADDAGGAGARVMLVAARPHGEAVARDGPFVMNTREEVEQAREDYRHRRNGFEMADGWASDHTTLLKALAGKRKVTAGEIHRNGVKLDEFVPEKTAAYIDQYGLRVLEMTIKETIDFARFQSVGNRADKLPLSKHHISDSRSEISSGSLKNAAAEAAAPSPGVRICAWHGAWRPDPRGYGRPTPTGCLPRWANLLVLHCGAACCRSSPTRAAIRSRSMGHHQPGRGGRVVEGDAHDEAGGGDPGACAPMQVAELLVGGASDESAAKTRGREEAGGLPLPPRQFFSNGFG</sequence>
<dbReference type="AlphaFoldDB" id="A0AAQ3UJV5"/>
<evidence type="ECO:0000259" key="4">
    <source>
        <dbReference type="Pfam" id="PF02678"/>
    </source>
</evidence>
<organism evidence="6 7">
    <name type="scientific">Paspalum notatum var. saurae</name>
    <dbReference type="NCBI Taxonomy" id="547442"/>
    <lineage>
        <taxon>Eukaryota</taxon>
        <taxon>Viridiplantae</taxon>
        <taxon>Streptophyta</taxon>
        <taxon>Embryophyta</taxon>
        <taxon>Tracheophyta</taxon>
        <taxon>Spermatophyta</taxon>
        <taxon>Magnoliopsida</taxon>
        <taxon>Liliopsida</taxon>
        <taxon>Poales</taxon>
        <taxon>Poaceae</taxon>
        <taxon>PACMAD clade</taxon>
        <taxon>Panicoideae</taxon>
        <taxon>Andropogonodae</taxon>
        <taxon>Paspaleae</taxon>
        <taxon>Paspalinae</taxon>
        <taxon>Paspalum</taxon>
    </lineage>
</organism>
<dbReference type="CDD" id="cd02247">
    <property type="entry name" value="cupin_pirin_C"/>
    <property type="match status" value="1"/>
</dbReference>
<protein>
    <recommendedName>
        <fullName evidence="8">Pirin</fullName>
    </recommendedName>
</protein>
<dbReference type="EMBL" id="CP144753">
    <property type="protein sequence ID" value="WVZ93316.1"/>
    <property type="molecule type" value="Genomic_DNA"/>
</dbReference>
<feature type="domain" description="Pirin N-terminal" evidence="4">
    <location>
        <begin position="120"/>
        <end position="187"/>
    </location>
</feature>
<evidence type="ECO:0000256" key="3">
    <source>
        <dbReference type="SAM" id="MobiDB-lite"/>
    </source>
</evidence>
<reference evidence="6 7" key="1">
    <citation type="submission" date="2024-02" db="EMBL/GenBank/DDBJ databases">
        <title>High-quality chromosome-scale genome assembly of Pensacola bahiagrass (Paspalum notatum Flugge var. saurae).</title>
        <authorList>
            <person name="Vega J.M."/>
            <person name="Podio M."/>
            <person name="Orjuela J."/>
            <person name="Siena L.A."/>
            <person name="Pessino S.C."/>
            <person name="Combes M.C."/>
            <person name="Mariac C."/>
            <person name="Albertini E."/>
            <person name="Pupilli F."/>
            <person name="Ortiz J.P.A."/>
            <person name="Leblanc O."/>
        </authorList>
    </citation>
    <scope>NUCLEOTIDE SEQUENCE [LARGE SCALE GENOMIC DNA]</scope>
    <source>
        <strain evidence="6">R1</strain>
        <tissue evidence="6">Leaf</tissue>
    </source>
</reference>
<evidence type="ECO:0008006" key="8">
    <source>
        <dbReference type="Google" id="ProtNLM"/>
    </source>
</evidence>
<comment type="similarity">
    <text evidence="1 2">Belongs to the pirin family.</text>
</comment>
<dbReference type="Gene3D" id="3.40.50.300">
    <property type="entry name" value="P-loop containing nucleotide triphosphate hydrolases"/>
    <property type="match status" value="1"/>
</dbReference>
<feature type="region of interest" description="Disordered" evidence="3">
    <location>
        <begin position="516"/>
        <end position="543"/>
    </location>
</feature>
<gene>
    <name evidence="6" type="ORF">U9M48_039304</name>
</gene>
<evidence type="ECO:0000313" key="6">
    <source>
        <dbReference type="EMBL" id="WVZ93316.1"/>
    </source>
</evidence>
<keyword evidence="7" id="KW-1185">Reference proteome</keyword>
<evidence type="ECO:0000256" key="2">
    <source>
        <dbReference type="RuleBase" id="RU003457"/>
    </source>
</evidence>
<dbReference type="InterPro" id="IPR014710">
    <property type="entry name" value="RmlC-like_jellyroll"/>
</dbReference>
<dbReference type="PANTHER" id="PTHR13903:SF11">
    <property type="entry name" value="OS08G0364900 PROTEIN"/>
    <property type="match status" value="1"/>
</dbReference>
<dbReference type="PANTHER" id="PTHR13903">
    <property type="entry name" value="PIRIN-RELATED"/>
    <property type="match status" value="1"/>
</dbReference>
<dbReference type="Gene3D" id="2.60.120.10">
    <property type="entry name" value="Jelly Rolls"/>
    <property type="match status" value="2"/>
</dbReference>
<dbReference type="InterPro" id="IPR011051">
    <property type="entry name" value="RmlC_Cupin_sf"/>
</dbReference>
<evidence type="ECO:0000259" key="5">
    <source>
        <dbReference type="Pfam" id="PF05726"/>
    </source>
</evidence>
<dbReference type="Proteomes" id="UP001341281">
    <property type="component" value="Chromosome 09"/>
</dbReference>
<feature type="region of interest" description="Disordered" evidence="3">
    <location>
        <begin position="561"/>
        <end position="591"/>
    </location>
</feature>
<dbReference type="InterPro" id="IPR003829">
    <property type="entry name" value="Pirin_N_dom"/>
</dbReference>
<dbReference type="InterPro" id="IPR027417">
    <property type="entry name" value="P-loop_NTPase"/>
</dbReference>
<dbReference type="InterPro" id="IPR008778">
    <property type="entry name" value="Pirin_C_dom"/>
</dbReference>
<dbReference type="Pfam" id="PF05726">
    <property type="entry name" value="Pirin_C"/>
    <property type="match status" value="1"/>
</dbReference>
<feature type="domain" description="Pirin C-terminal" evidence="5">
    <location>
        <begin position="243"/>
        <end position="353"/>
    </location>
</feature>
<feature type="region of interest" description="Disordered" evidence="3">
    <location>
        <begin position="1"/>
        <end position="29"/>
    </location>
</feature>
<evidence type="ECO:0000313" key="7">
    <source>
        <dbReference type="Proteomes" id="UP001341281"/>
    </source>
</evidence>
<feature type="compositionally biased region" description="Basic and acidic residues" evidence="3">
    <location>
        <begin position="530"/>
        <end position="540"/>
    </location>
</feature>
<name>A0AAQ3UJV5_PASNO</name>
<feature type="compositionally biased region" description="Low complexity" evidence="3">
    <location>
        <begin position="13"/>
        <end position="29"/>
    </location>
</feature>
<feature type="compositionally biased region" description="Basic and acidic residues" evidence="3">
    <location>
        <begin position="565"/>
        <end position="575"/>
    </location>
</feature>
<accession>A0AAQ3UJV5</accession>
<dbReference type="InterPro" id="IPR012093">
    <property type="entry name" value="Pirin"/>
</dbReference>
<evidence type="ECO:0000256" key="1">
    <source>
        <dbReference type="ARBA" id="ARBA00008416"/>
    </source>
</evidence>
<dbReference type="CDD" id="cd02909">
    <property type="entry name" value="cupin_pirin_N"/>
    <property type="match status" value="1"/>
</dbReference>